<protein>
    <submittedName>
        <fullName evidence="1">Uncharacterized protein</fullName>
    </submittedName>
</protein>
<comment type="caution">
    <text evidence="1">The sequence shown here is derived from an EMBL/GenBank/DDBJ whole genome shotgun (WGS) entry which is preliminary data.</text>
</comment>
<organism evidence="1 2">
    <name type="scientific">Salix koriyanagi</name>
    <dbReference type="NCBI Taxonomy" id="2511006"/>
    <lineage>
        <taxon>Eukaryota</taxon>
        <taxon>Viridiplantae</taxon>
        <taxon>Streptophyta</taxon>
        <taxon>Embryophyta</taxon>
        <taxon>Tracheophyta</taxon>
        <taxon>Spermatophyta</taxon>
        <taxon>Magnoliopsida</taxon>
        <taxon>eudicotyledons</taxon>
        <taxon>Gunneridae</taxon>
        <taxon>Pentapetalae</taxon>
        <taxon>rosids</taxon>
        <taxon>fabids</taxon>
        <taxon>Malpighiales</taxon>
        <taxon>Salicaceae</taxon>
        <taxon>Saliceae</taxon>
        <taxon>Salix</taxon>
    </lineage>
</organism>
<accession>A0A9Q0SAT5</accession>
<name>A0A9Q0SAT5_9ROSI</name>
<dbReference type="EMBL" id="JAPFFM010001226">
    <property type="protein sequence ID" value="KAJ6670070.1"/>
    <property type="molecule type" value="Genomic_DNA"/>
</dbReference>
<evidence type="ECO:0000313" key="2">
    <source>
        <dbReference type="Proteomes" id="UP001151752"/>
    </source>
</evidence>
<reference evidence="1" key="2">
    <citation type="journal article" date="2023" name="Int. J. Mol. Sci.">
        <title>De Novo Assembly and Annotation of 11 Diverse Shrub Willow (Salix) Genomes Reveals Novel Gene Organization in Sex-Linked Regions.</title>
        <authorList>
            <person name="Hyden B."/>
            <person name="Feng K."/>
            <person name="Yates T.B."/>
            <person name="Jawdy S."/>
            <person name="Cereghino C."/>
            <person name="Smart L.B."/>
            <person name="Muchero W."/>
        </authorList>
    </citation>
    <scope>NUCLEOTIDE SEQUENCE</scope>
    <source>
        <tissue evidence="1">Shoot tip</tissue>
    </source>
</reference>
<dbReference type="Proteomes" id="UP001151752">
    <property type="component" value="Unassembled WGS sequence"/>
</dbReference>
<reference evidence="1" key="1">
    <citation type="submission" date="2022-11" db="EMBL/GenBank/DDBJ databases">
        <authorList>
            <person name="Hyden B.L."/>
            <person name="Feng K."/>
            <person name="Yates T."/>
            <person name="Jawdy S."/>
            <person name="Smart L.B."/>
            <person name="Muchero W."/>
        </authorList>
    </citation>
    <scope>NUCLEOTIDE SEQUENCE</scope>
    <source>
        <tissue evidence="1">Shoot tip</tissue>
    </source>
</reference>
<gene>
    <name evidence="1" type="ORF">OIU74_006897</name>
</gene>
<proteinExistence type="predicted"/>
<keyword evidence="2" id="KW-1185">Reference proteome</keyword>
<feature type="non-terminal residue" evidence="1">
    <location>
        <position position="107"/>
    </location>
</feature>
<dbReference type="AlphaFoldDB" id="A0A9Q0SAT5"/>
<evidence type="ECO:0000313" key="1">
    <source>
        <dbReference type="EMBL" id="KAJ6670070.1"/>
    </source>
</evidence>
<sequence length="107" mass="11202">MDLDMKKKRYLSDAHSLSGSAGAASQGVCWHSFAKLAPRCWQPSTPVSMGVVLAAVPPASARNAEAWADVPGAECHGRGIAWRAVAGVGVALNCPGLAKQINSRYQL</sequence>